<reference evidence="2 3" key="1">
    <citation type="submission" date="2018-11" db="EMBL/GenBank/DDBJ databases">
        <title>Genomic Encyclopedia of Type Strains, Phase IV (KMG-IV): sequencing the most valuable type-strain genomes for metagenomic binning, comparative biology and taxonomic classification.</title>
        <authorList>
            <person name="Goeker M."/>
        </authorList>
    </citation>
    <scope>NUCLEOTIDE SEQUENCE [LARGE SCALE GENOMIC DNA]</scope>
    <source>
        <strain evidence="2 3">DSM 100316</strain>
    </source>
</reference>
<dbReference type="EMBL" id="RKHR01000003">
    <property type="protein sequence ID" value="ROS05685.1"/>
    <property type="molecule type" value="Genomic_DNA"/>
</dbReference>
<comment type="caution">
    <text evidence="2">The sequence shown here is derived from an EMBL/GenBank/DDBJ whole genome shotgun (WGS) entry which is preliminary data.</text>
</comment>
<dbReference type="RefSeq" id="WP_123711578.1">
    <property type="nucleotide sequence ID" value="NZ_RKHR01000003.1"/>
</dbReference>
<dbReference type="Proteomes" id="UP000275394">
    <property type="component" value="Unassembled WGS sequence"/>
</dbReference>
<keyword evidence="1" id="KW-0732">Signal</keyword>
<evidence type="ECO:0000313" key="2">
    <source>
        <dbReference type="EMBL" id="ROS05685.1"/>
    </source>
</evidence>
<proteinExistence type="predicted"/>
<sequence>MKKILSSVVLMMAASQVSAETNFLDVSINSMSAVAFGSASAVNINIDPSSEHNCTTLTVAHNPTLTQEQLDETGAVGELQFKMIYAALLAIKAEGATFNAASFHETCMIQAVDY</sequence>
<keyword evidence="3" id="KW-1185">Reference proteome</keyword>
<protein>
    <submittedName>
        <fullName evidence="2">Uncharacterized protein</fullName>
    </submittedName>
</protein>
<dbReference type="AlphaFoldDB" id="A0A3N2E281"/>
<organism evidence="2 3">
    <name type="scientific">Sinobacterium caligoides</name>
    <dbReference type="NCBI Taxonomy" id="933926"/>
    <lineage>
        <taxon>Bacteria</taxon>
        <taxon>Pseudomonadati</taxon>
        <taxon>Pseudomonadota</taxon>
        <taxon>Gammaproteobacteria</taxon>
        <taxon>Cellvibrionales</taxon>
        <taxon>Spongiibacteraceae</taxon>
        <taxon>Sinobacterium</taxon>
    </lineage>
</organism>
<evidence type="ECO:0000313" key="3">
    <source>
        <dbReference type="Proteomes" id="UP000275394"/>
    </source>
</evidence>
<name>A0A3N2E281_9GAMM</name>
<evidence type="ECO:0000256" key="1">
    <source>
        <dbReference type="SAM" id="SignalP"/>
    </source>
</evidence>
<accession>A0A3N2E281</accession>
<feature type="signal peptide" evidence="1">
    <location>
        <begin position="1"/>
        <end position="19"/>
    </location>
</feature>
<gene>
    <name evidence="2" type="ORF">EDC56_1232</name>
</gene>
<feature type="chain" id="PRO_5018028203" evidence="1">
    <location>
        <begin position="20"/>
        <end position="114"/>
    </location>
</feature>